<sequence length="121" mass="13747">MSFCSQTGWRKKIKSFAGEIFSHVLFQSSSGSVRKLLLFGGGVEGSERKGDANGGRREICKILTDVYQTPLRKKMTPLFSALRVGLMFVYMLQRLHERPLSACMTSQAKVHKHLRTFFDMN</sequence>
<accession>A0AAV4UY32</accession>
<comment type="caution">
    <text evidence="1">The sequence shown here is derived from an EMBL/GenBank/DDBJ whole genome shotgun (WGS) entry which is preliminary data.</text>
</comment>
<proteinExistence type="predicted"/>
<gene>
    <name evidence="1" type="ORF">CDAR_482851</name>
</gene>
<evidence type="ECO:0000313" key="1">
    <source>
        <dbReference type="EMBL" id="GIY62727.1"/>
    </source>
</evidence>
<reference evidence="1 2" key="1">
    <citation type="submission" date="2021-06" db="EMBL/GenBank/DDBJ databases">
        <title>Caerostris darwini draft genome.</title>
        <authorList>
            <person name="Kono N."/>
            <person name="Arakawa K."/>
        </authorList>
    </citation>
    <scope>NUCLEOTIDE SEQUENCE [LARGE SCALE GENOMIC DNA]</scope>
</reference>
<protein>
    <submittedName>
        <fullName evidence="1">Uncharacterized protein</fullName>
    </submittedName>
</protein>
<dbReference type="Proteomes" id="UP001054837">
    <property type="component" value="Unassembled WGS sequence"/>
</dbReference>
<name>A0AAV4UY32_9ARAC</name>
<organism evidence="1 2">
    <name type="scientific">Caerostris darwini</name>
    <dbReference type="NCBI Taxonomy" id="1538125"/>
    <lineage>
        <taxon>Eukaryota</taxon>
        <taxon>Metazoa</taxon>
        <taxon>Ecdysozoa</taxon>
        <taxon>Arthropoda</taxon>
        <taxon>Chelicerata</taxon>
        <taxon>Arachnida</taxon>
        <taxon>Araneae</taxon>
        <taxon>Araneomorphae</taxon>
        <taxon>Entelegynae</taxon>
        <taxon>Araneoidea</taxon>
        <taxon>Araneidae</taxon>
        <taxon>Caerostris</taxon>
    </lineage>
</organism>
<dbReference type="EMBL" id="BPLQ01012119">
    <property type="protein sequence ID" value="GIY62727.1"/>
    <property type="molecule type" value="Genomic_DNA"/>
</dbReference>
<evidence type="ECO:0000313" key="2">
    <source>
        <dbReference type="Proteomes" id="UP001054837"/>
    </source>
</evidence>
<keyword evidence="2" id="KW-1185">Reference proteome</keyword>
<dbReference type="AlphaFoldDB" id="A0AAV4UY32"/>